<dbReference type="EMBL" id="SNZR01000011">
    <property type="protein sequence ID" value="TDR94577.1"/>
    <property type="molecule type" value="Genomic_DNA"/>
</dbReference>
<dbReference type="OrthoDB" id="7843623at2"/>
<evidence type="ECO:0000313" key="3">
    <source>
        <dbReference type="Proteomes" id="UP000295122"/>
    </source>
</evidence>
<feature type="transmembrane region" description="Helical" evidence="1">
    <location>
        <begin position="101"/>
        <end position="120"/>
    </location>
</feature>
<gene>
    <name evidence="2" type="ORF">EV668_1865</name>
</gene>
<proteinExistence type="predicted"/>
<feature type="transmembrane region" description="Helical" evidence="1">
    <location>
        <begin position="126"/>
        <end position="145"/>
    </location>
</feature>
<reference evidence="2 3" key="1">
    <citation type="submission" date="2019-03" db="EMBL/GenBank/DDBJ databases">
        <title>Genomic Encyclopedia of Type Strains, Phase IV (KMG-IV): sequencing the most valuable type-strain genomes for metagenomic binning, comparative biology and taxonomic classification.</title>
        <authorList>
            <person name="Goeker M."/>
        </authorList>
    </citation>
    <scope>NUCLEOTIDE SEQUENCE [LARGE SCALE GENOMIC DNA]</scope>
    <source>
        <strain evidence="2 3">DSM 25903</strain>
    </source>
</reference>
<dbReference type="RefSeq" id="WP_133769456.1">
    <property type="nucleotide sequence ID" value="NZ_SNZR01000011.1"/>
</dbReference>
<dbReference type="Pfam" id="PF19660">
    <property type="entry name" value="DUF6163"/>
    <property type="match status" value="1"/>
</dbReference>
<evidence type="ECO:0000256" key="1">
    <source>
        <dbReference type="SAM" id="Phobius"/>
    </source>
</evidence>
<feature type="transmembrane region" description="Helical" evidence="1">
    <location>
        <begin position="37"/>
        <end position="60"/>
    </location>
</feature>
<protein>
    <recommendedName>
        <fullName evidence="4">DoxX-like protein</fullName>
    </recommendedName>
</protein>
<feature type="transmembrane region" description="Helical" evidence="1">
    <location>
        <begin position="72"/>
        <end position="94"/>
    </location>
</feature>
<accession>A0A4R7CCN3</accession>
<keyword evidence="1" id="KW-0472">Membrane</keyword>
<keyword evidence="1" id="KW-1133">Transmembrane helix</keyword>
<evidence type="ECO:0008006" key="4">
    <source>
        <dbReference type="Google" id="ProtNLM"/>
    </source>
</evidence>
<evidence type="ECO:0000313" key="2">
    <source>
        <dbReference type="EMBL" id="TDR94577.1"/>
    </source>
</evidence>
<dbReference type="AlphaFoldDB" id="A0A4R7CCN3"/>
<name>A0A4R7CCN3_9HYPH</name>
<keyword evidence="1" id="KW-0812">Transmembrane</keyword>
<sequence length="149" mass="16564">MIGLLRRGSAAQGERPDDIIVDLPDEERPRWNRILVWFMRGLSLAWLVKGLAAWGMILGVKTGFAPFEGSSTGYQACIVYFAVIDIVAAIGLWLTSTWGGVLWLLAVMSHLIIAVFFPRFVSDSTLLIALFIVAIMMYLTISWLASVEE</sequence>
<dbReference type="InterPro" id="IPR046161">
    <property type="entry name" value="DUF6163"/>
</dbReference>
<keyword evidence="3" id="KW-1185">Reference proteome</keyword>
<comment type="caution">
    <text evidence="2">The sequence shown here is derived from an EMBL/GenBank/DDBJ whole genome shotgun (WGS) entry which is preliminary data.</text>
</comment>
<dbReference type="Proteomes" id="UP000295122">
    <property type="component" value="Unassembled WGS sequence"/>
</dbReference>
<organism evidence="2 3">
    <name type="scientific">Enterovirga rhinocerotis</name>
    <dbReference type="NCBI Taxonomy" id="1339210"/>
    <lineage>
        <taxon>Bacteria</taxon>
        <taxon>Pseudomonadati</taxon>
        <taxon>Pseudomonadota</taxon>
        <taxon>Alphaproteobacteria</taxon>
        <taxon>Hyphomicrobiales</taxon>
        <taxon>Methylobacteriaceae</taxon>
        <taxon>Enterovirga</taxon>
    </lineage>
</organism>